<dbReference type="PANTHER" id="PTHR33376:SF5">
    <property type="entry name" value="EXTRACYTOPLASMIC SOLUTE RECEPTOR PROTEIN"/>
    <property type="match status" value="1"/>
</dbReference>
<dbReference type="InterPro" id="IPR018389">
    <property type="entry name" value="DctP_fam"/>
</dbReference>
<dbReference type="NCBIfam" id="NF037995">
    <property type="entry name" value="TRAP_S1"/>
    <property type="match status" value="1"/>
</dbReference>
<dbReference type="EMBL" id="NRSG01000518">
    <property type="protein sequence ID" value="MBK1662317.1"/>
    <property type="molecule type" value="Genomic_DNA"/>
</dbReference>
<feature type="signal peptide" evidence="2">
    <location>
        <begin position="1"/>
        <end position="30"/>
    </location>
</feature>
<proteinExistence type="predicted"/>
<feature type="chain" id="PRO_5045480393" evidence="2">
    <location>
        <begin position="31"/>
        <end position="367"/>
    </location>
</feature>
<dbReference type="Gene3D" id="3.40.190.170">
    <property type="entry name" value="Bacterial extracellular solute-binding protein, family 7"/>
    <property type="match status" value="1"/>
</dbReference>
<gene>
    <name evidence="3" type="ORF">CKO45_29465</name>
</gene>
<accession>A0ABS1D7S7</accession>
<reference evidence="3 4" key="1">
    <citation type="journal article" date="2020" name="Microorganisms">
        <title>Osmotic Adaptation and Compatible Solute Biosynthesis of Phototrophic Bacteria as Revealed from Genome Analyses.</title>
        <authorList>
            <person name="Imhoff J.F."/>
            <person name="Rahn T."/>
            <person name="Kunzel S."/>
            <person name="Keller A."/>
            <person name="Neulinger S.C."/>
        </authorList>
    </citation>
    <scope>NUCLEOTIDE SEQUENCE [LARGE SCALE GENOMIC DNA]</scope>
    <source>
        <strain evidence="3 4">DSM 15382</strain>
    </source>
</reference>
<sequence length="367" mass="40727">MNRRSMLGAAPAALGTSALLAPALFTPALAQTQNPEIRWRLASSFPKNLDILYGGSEYLAKRVAQMTDNRFQLRCFAAGEILPALQVLDGLQTGTVECGQTASLYYVGKDPTFAAFTAIPFGMNMRQMTAWLRHGGGNEIAAELYRDYNVVGIPFGDTGTQMGGWFRKEVRSLEDLSGLKFRISGFAGHLFAKLGAAPTQIAGADIYPALERGTIDAAEWIGPYDDEKLGFARIARYYYAPGFWEGSSRGVFMVNLRAWESLPDHYRHALEVACGEATMEMASRYDDANPKALRRLVGGGAVLRGWPREVVQAAWRASGELYEETAAQNPRFRKMWASYKAFRDEQFQWFRVAENAYENFAFAAAAR</sequence>
<evidence type="ECO:0000313" key="3">
    <source>
        <dbReference type="EMBL" id="MBK1662317.1"/>
    </source>
</evidence>
<name>A0ABS1D7S7_9PROT</name>
<evidence type="ECO:0000256" key="1">
    <source>
        <dbReference type="ARBA" id="ARBA00022729"/>
    </source>
</evidence>
<protein>
    <submittedName>
        <fullName evidence="3">ABC transporter substrate-binding protein</fullName>
    </submittedName>
</protein>
<evidence type="ECO:0000313" key="4">
    <source>
        <dbReference type="Proteomes" id="UP000697995"/>
    </source>
</evidence>
<dbReference type="PANTHER" id="PTHR33376">
    <property type="match status" value="1"/>
</dbReference>
<evidence type="ECO:0000256" key="2">
    <source>
        <dbReference type="SAM" id="SignalP"/>
    </source>
</evidence>
<dbReference type="PIRSF" id="PIRSF039026">
    <property type="entry name" value="SiaP"/>
    <property type="match status" value="1"/>
</dbReference>
<comment type="caution">
    <text evidence="3">The sequence shown here is derived from an EMBL/GenBank/DDBJ whole genome shotgun (WGS) entry which is preliminary data.</text>
</comment>
<dbReference type="RefSeq" id="WP_133223366.1">
    <property type="nucleotide sequence ID" value="NZ_NRSG01000518.1"/>
</dbReference>
<dbReference type="Proteomes" id="UP000697995">
    <property type="component" value="Unassembled WGS sequence"/>
</dbReference>
<keyword evidence="1 2" id="KW-0732">Signal</keyword>
<organism evidence="3 4">
    <name type="scientific">Paracraurococcus ruber</name>
    <dbReference type="NCBI Taxonomy" id="77675"/>
    <lineage>
        <taxon>Bacteria</taxon>
        <taxon>Pseudomonadati</taxon>
        <taxon>Pseudomonadota</taxon>
        <taxon>Alphaproteobacteria</taxon>
        <taxon>Acetobacterales</taxon>
        <taxon>Roseomonadaceae</taxon>
        <taxon>Paracraurococcus</taxon>
    </lineage>
</organism>
<dbReference type="InterPro" id="IPR026289">
    <property type="entry name" value="SBP_TakP-like"/>
</dbReference>
<dbReference type="Gene3D" id="3.40.190.10">
    <property type="entry name" value="Periplasmic binding protein-like II"/>
    <property type="match status" value="1"/>
</dbReference>
<keyword evidence="4" id="KW-1185">Reference proteome</keyword>
<dbReference type="Pfam" id="PF03480">
    <property type="entry name" value="DctP"/>
    <property type="match status" value="1"/>
</dbReference>
<dbReference type="InterPro" id="IPR038404">
    <property type="entry name" value="TRAP_DctP_sf"/>
</dbReference>